<accession>A0A0J8U7U6</accession>
<name>A0A0J8U7U6_9MYCO</name>
<dbReference type="AlphaFoldDB" id="A0A0J8U7U6"/>
<evidence type="ECO:0000313" key="1">
    <source>
        <dbReference type="EMBL" id="KMV17471.1"/>
    </source>
</evidence>
<reference evidence="1 2" key="1">
    <citation type="submission" date="2015-06" db="EMBL/GenBank/DDBJ databases">
        <title>Genome sequence of Mycobacterium conceptionense strain MLE.</title>
        <authorList>
            <person name="Greninger A.L."/>
            <person name="Cunningham G."/>
            <person name="Chiu C.Y."/>
            <person name="Miller S."/>
        </authorList>
    </citation>
    <scope>NUCLEOTIDE SEQUENCE [LARGE SCALE GENOMIC DNA]</scope>
    <source>
        <strain evidence="1 2">MLE</strain>
    </source>
</reference>
<organism evidence="1 2">
    <name type="scientific">Mycolicibacterium conceptionense</name>
    <dbReference type="NCBI Taxonomy" id="451644"/>
    <lineage>
        <taxon>Bacteria</taxon>
        <taxon>Bacillati</taxon>
        <taxon>Actinomycetota</taxon>
        <taxon>Actinomycetes</taxon>
        <taxon>Mycobacteriales</taxon>
        <taxon>Mycobacteriaceae</taxon>
        <taxon>Mycolicibacterium</taxon>
    </lineage>
</organism>
<comment type="caution">
    <text evidence="1">The sequence shown here is derived from an EMBL/GenBank/DDBJ whole genome shotgun (WGS) entry which is preliminary data.</text>
</comment>
<protein>
    <submittedName>
        <fullName evidence="1">Uncharacterized protein</fullName>
    </submittedName>
</protein>
<evidence type="ECO:0000313" key="2">
    <source>
        <dbReference type="Proteomes" id="UP000037594"/>
    </source>
</evidence>
<proteinExistence type="predicted"/>
<gene>
    <name evidence="1" type="ORF">ACT17_16265</name>
</gene>
<dbReference type="EMBL" id="LFOD01000013">
    <property type="protein sequence ID" value="KMV17471.1"/>
    <property type="molecule type" value="Genomic_DNA"/>
</dbReference>
<dbReference type="RefSeq" id="WP_047037112.1">
    <property type="nucleotide sequence ID" value="NZ_LZLN01000100.1"/>
</dbReference>
<dbReference type="Proteomes" id="UP000037594">
    <property type="component" value="Unassembled WGS sequence"/>
</dbReference>
<sequence>MQIVPSHGTIEPSPFGLGIIGTVDVAGAPGAAGVWGAAGAWLDEVTGAWLDGACSSLLVPQAALQNTSAAARGTTLCKHFM</sequence>